<evidence type="ECO:0000256" key="6">
    <source>
        <dbReference type="ARBA" id="ARBA00022989"/>
    </source>
</evidence>
<evidence type="ECO:0000256" key="14">
    <source>
        <dbReference type="SAM" id="Phobius"/>
    </source>
</evidence>
<accession>A0A8J6NZ69</accession>
<keyword evidence="4 13" id="KW-0812">Transmembrane</keyword>
<keyword evidence="6 14" id="KW-1133">Transmembrane helix</keyword>
<dbReference type="CDD" id="cd06503">
    <property type="entry name" value="ATP-synt_Fo_b"/>
    <property type="match status" value="1"/>
</dbReference>
<feature type="transmembrane region" description="Helical" evidence="14">
    <location>
        <begin position="44"/>
        <end position="63"/>
    </location>
</feature>
<reference evidence="15 16" key="1">
    <citation type="submission" date="2020-08" db="EMBL/GenBank/DDBJ databases">
        <title>Bridging the membrane lipid divide: bacteria of the FCB group superphylum have the potential to synthesize archaeal ether lipids.</title>
        <authorList>
            <person name="Villanueva L."/>
            <person name="Von Meijenfeldt F.A.B."/>
            <person name="Westbye A.B."/>
            <person name="Yadav S."/>
            <person name="Hopmans E.C."/>
            <person name="Dutilh B.E."/>
            <person name="Sinninghe Damste J.S."/>
        </authorList>
    </citation>
    <scope>NUCLEOTIDE SEQUENCE [LARGE SCALE GENOMIC DNA]</scope>
    <source>
        <strain evidence="15">NIOZ-UU30</strain>
    </source>
</reference>
<evidence type="ECO:0000256" key="13">
    <source>
        <dbReference type="RuleBase" id="RU003848"/>
    </source>
</evidence>
<evidence type="ECO:0000256" key="3">
    <source>
        <dbReference type="ARBA" id="ARBA00022547"/>
    </source>
</evidence>
<keyword evidence="5 13" id="KW-0375">Hydrogen ion transport</keyword>
<comment type="similarity">
    <text evidence="1 13">Belongs to the ATPase B chain family.</text>
</comment>
<dbReference type="InterPro" id="IPR002146">
    <property type="entry name" value="ATP_synth_b/b'su_bac/chlpt"/>
</dbReference>
<evidence type="ECO:0000256" key="1">
    <source>
        <dbReference type="ARBA" id="ARBA00005513"/>
    </source>
</evidence>
<evidence type="ECO:0000313" key="16">
    <source>
        <dbReference type="Proteomes" id="UP000603434"/>
    </source>
</evidence>
<dbReference type="InterPro" id="IPR050059">
    <property type="entry name" value="ATP_synthase_B_chain"/>
</dbReference>
<dbReference type="Pfam" id="PF00430">
    <property type="entry name" value="ATP-synt_B"/>
    <property type="match status" value="1"/>
</dbReference>
<evidence type="ECO:0000256" key="5">
    <source>
        <dbReference type="ARBA" id="ARBA00022781"/>
    </source>
</evidence>
<name>A0A8J6NZ69_9BACT</name>
<dbReference type="Proteomes" id="UP000603434">
    <property type="component" value="Unassembled WGS sequence"/>
</dbReference>
<evidence type="ECO:0000256" key="2">
    <source>
        <dbReference type="ARBA" id="ARBA00022448"/>
    </source>
</evidence>
<keyword evidence="9" id="KW-0066">ATP synthesis</keyword>
<dbReference type="AlphaFoldDB" id="A0A8J6NZ69"/>
<comment type="function">
    <text evidence="10">F(1)F(0) ATP synthase produces ATP from ADP in the presence of a proton or sodium gradient. F-type ATPases consist of two structural domains, F(1) containing the extramembraneous catalytic core and F(0) containing the membrane proton channel, linked together by a central stalk and a peripheral stalk. During catalysis, ATP synthesis in the catalytic domain of F(1) is coupled via a rotary mechanism of the central stalk subunits to proton translocation.</text>
</comment>
<gene>
    <name evidence="15" type="ORF">H8E23_16040</name>
</gene>
<evidence type="ECO:0000256" key="4">
    <source>
        <dbReference type="ARBA" id="ARBA00022692"/>
    </source>
</evidence>
<dbReference type="GO" id="GO:0012505">
    <property type="term" value="C:endomembrane system"/>
    <property type="evidence" value="ECO:0007669"/>
    <property type="project" value="UniProtKB-SubCell"/>
</dbReference>
<evidence type="ECO:0000256" key="12">
    <source>
        <dbReference type="ARBA" id="ARBA00037847"/>
    </source>
</evidence>
<dbReference type="GO" id="GO:0046961">
    <property type="term" value="F:proton-transporting ATPase activity, rotational mechanism"/>
    <property type="evidence" value="ECO:0007669"/>
    <property type="project" value="TreeGrafter"/>
</dbReference>
<keyword evidence="7 13" id="KW-0406">Ion transport</keyword>
<dbReference type="GO" id="GO:0045259">
    <property type="term" value="C:proton-transporting ATP synthase complex"/>
    <property type="evidence" value="ECO:0007669"/>
    <property type="project" value="UniProtKB-KW"/>
</dbReference>
<dbReference type="EMBL" id="JACNJH010000231">
    <property type="protein sequence ID" value="MBC8362896.1"/>
    <property type="molecule type" value="Genomic_DNA"/>
</dbReference>
<evidence type="ECO:0000256" key="7">
    <source>
        <dbReference type="ARBA" id="ARBA00023065"/>
    </source>
</evidence>
<evidence type="ECO:0000256" key="9">
    <source>
        <dbReference type="ARBA" id="ARBA00023310"/>
    </source>
</evidence>
<evidence type="ECO:0000256" key="8">
    <source>
        <dbReference type="ARBA" id="ARBA00023136"/>
    </source>
</evidence>
<protein>
    <submittedName>
        <fullName evidence="15">ATP synthase F0 subunit B</fullName>
    </submittedName>
</protein>
<comment type="subcellular location">
    <subcellularLocation>
        <location evidence="12">Endomembrane system</location>
        <topology evidence="12">Single-pass membrane protein</topology>
    </subcellularLocation>
</comment>
<keyword evidence="2 13" id="KW-0813">Transport</keyword>
<evidence type="ECO:0000256" key="11">
    <source>
        <dbReference type="ARBA" id="ARBA00025614"/>
    </source>
</evidence>
<keyword evidence="3 13" id="KW-0138">CF(0)</keyword>
<keyword evidence="8 14" id="KW-0472">Membrane</keyword>
<proteinExistence type="inferred from homology"/>
<evidence type="ECO:0000256" key="10">
    <source>
        <dbReference type="ARBA" id="ARBA00025198"/>
    </source>
</evidence>
<evidence type="ECO:0000313" key="15">
    <source>
        <dbReference type="EMBL" id="MBC8362896.1"/>
    </source>
</evidence>
<organism evidence="15 16">
    <name type="scientific">Candidatus Desulfatibia profunda</name>
    <dbReference type="NCBI Taxonomy" id="2841695"/>
    <lineage>
        <taxon>Bacteria</taxon>
        <taxon>Pseudomonadati</taxon>
        <taxon>Thermodesulfobacteriota</taxon>
        <taxon>Desulfobacteria</taxon>
        <taxon>Desulfobacterales</taxon>
        <taxon>Desulfobacterales incertae sedis</taxon>
        <taxon>Candidatus Desulfatibia</taxon>
    </lineage>
</organism>
<comment type="caution">
    <text evidence="15">The sequence shown here is derived from an EMBL/GenBank/DDBJ whole genome shotgun (WGS) entry which is preliminary data.</text>
</comment>
<sequence length="177" mass="19658">MFFSGFNRKRFSVSAVLLALTSLLFAGIAFGAGGGITVIPDESLFIQIVNFLFLIWVLNILLYKPIRNMLIQRKEKFSGLDQNIETLNRDAQEKNGAYAEGLKEARSKGLAEKQALLKAAGDEEREIIEKITQKAQADLIEVRQKITKDIESVRTSLQKEVDAFAAAIGEKIIGRAI</sequence>
<dbReference type="PANTHER" id="PTHR33445">
    <property type="entry name" value="ATP SYNTHASE SUBUNIT B', CHLOROPLASTIC"/>
    <property type="match status" value="1"/>
</dbReference>
<dbReference type="PANTHER" id="PTHR33445:SF2">
    <property type="entry name" value="ATP SYNTHASE SUBUNIT B', CHLOROPLASTIC"/>
    <property type="match status" value="1"/>
</dbReference>
<comment type="function">
    <text evidence="11">Component of the F(0) channel, it forms part of the peripheral stalk, linking F(1) to F(0). The b'-subunit is a diverged and duplicated form of b found in plants and photosynthetic bacteria.</text>
</comment>
<dbReference type="GO" id="GO:0015986">
    <property type="term" value="P:proton motive force-driven ATP synthesis"/>
    <property type="evidence" value="ECO:0007669"/>
    <property type="project" value="InterPro"/>
</dbReference>